<gene>
    <name evidence="1" type="ORF">SNE33_11390</name>
</gene>
<protein>
    <submittedName>
        <fullName evidence="1">Uncharacterized protein</fullName>
    </submittedName>
</protein>
<sequence length="109" mass="12552">MQRIELQDLVLDLHARLQHARLERALADHATDGGAATDAVGAQLQRHRGFARRRTRVGEQADIQRFGIRAQLPARRTDVRCGHDLAQPFDRLRRGVAAQHQRRLQRPRR</sequence>
<comment type="caution">
    <text evidence="1">The sequence shown here is derived from an EMBL/GenBank/DDBJ whole genome shotgun (WGS) entry which is preliminary data.</text>
</comment>
<dbReference type="RefSeq" id="WP_412700375.1">
    <property type="nucleotide sequence ID" value="NZ_JAXGFO010000083.1"/>
</dbReference>
<dbReference type="Proteomes" id="UP001334501">
    <property type="component" value="Unassembled WGS sequence"/>
</dbReference>
<proteinExistence type="predicted"/>
<accession>A0ABU7YSE1</accession>
<keyword evidence="2" id="KW-1185">Reference proteome</keyword>
<evidence type="ECO:0000313" key="2">
    <source>
        <dbReference type="Proteomes" id="UP001334501"/>
    </source>
</evidence>
<name>A0ABU7YSE1_9GAMM</name>
<dbReference type="EMBL" id="JAXGFO010000083">
    <property type="protein sequence ID" value="MEG3158472.1"/>
    <property type="molecule type" value="Genomic_DNA"/>
</dbReference>
<feature type="non-terminal residue" evidence="1">
    <location>
        <position position="109"/>
    </location>
</feature>
<evidence type="ECO:0000313" key="1">
    <source>
        <dbReference type="EMBL" id="MEG3158472.1"/>
    </source>
</evidence>
<organism evidence="1 2">
    <name type="scientific">Lysobacter zhanggongensis</name>
    <dbReference type="NCBI Taxonomy" id="1774951"/>
    <lineage>
        <taxon>Bacteria</taxon>
        <taxon>Pseudomonadati</taxon>
        <taxon>Pseudomonadota</taxon>
        <taxon>Gammaproteobacteria</taxon>
        <taxon>Lysobacterales</taxon>
        <taxon>Lysobacteraceae</taxon>
        <taxon>Lysobacter</taxon>
    </lineage>
</organism>
<reference evidence="1 2" key="1">
    <citation type="journal article" date="2017" name="Curr. Microbiol.">
        <title>Lysobacter zhanggongensis sp. nov. Isolated from a Pit Mud.</title>
        <authorList>
            <person name="Zhang X.F."/>
            <person name="Wang H.H."/>
            <person name="Sun X.Y."/>
            <person name="Pan C.M."/>
        </authorList>
    </citation>
    <scope>NUCLEOTIDE SEQUENCE [LARGE SCALE GENOMIC DNA]</scope>
    <source>
        <strain evidence="1 2">ZGLJ7-1</strain>
    </source>
</reference>